<dbReference type="PANTHER" id="PTHR48111:SF11">
    <property type="entry name" value="TWO-COMPONENT RESPONSE REGULATOR"/>
    <property type="match status" value="1"/>
</dbReference>
<feature type="DNA-binding region" description="OmpR/PhoB-type" evidence="3">
    <location>
        <begin position="125"/>
        <end position="224"/>
    </location>
</feature>
<evidence type="ECO:0000259" key="5">
    <source>
        <dbReference type="PROSITE" id="PS51755"/>
    </source>
</evidence>
<dbReference type="PROSITE" id="PS50110">
    <property type="entry name" value="RESPONSE_REGULATORY"/>
    <property type="match status" value="1"/>
</dbReference>
<dbReference type="InterPro" id="IPR036388">
    <property type="entry name" value="WH-like_DNA-bd_sf"/>
</dbReference>
<organism evidence="6 7">
    <name type="scientific">Rubritalea tangerina</name>
    <dbReference type="NCBI Taxonomy" id="430798"/>
    <lineage>
        <taxon>Bacteria</taxon>
        <taxon>Pseudomonadati</taxon>
        <taxon>Verrucomicrobiota</taxon>
        <taxon>Verrucomicrobiia</taxon>
        <taxon>Verrucomicrobiales</taxon>
        <taxon>Rubritaleaceae</taxon>
        <taxon>Rubritalea</taxon>
    </lineage>
</organism>
<evidence type="ECO:0000313" key="7">
    <source>
        <dbReference type="Proteomes" id="UP001597389"/>
    </source>
</evidence>
<dbReference type="EMBL" id="JBHUJB010000050">
    <property type="protein sequence ID" value="MFD2159705.1"/>
    <property type="molecule type" value="Genomic_DNA"/>
</dbReference>
<feature type="domain" description="Response regulatory" evidence="4">
    <location>
        <begin position="2"/>
        <end position="116"/>
    </location>
</feature>
<comment type="caution">
    <text evidence="6">The sequence shown here is derived from an EMBL/GenBank/DDBJ whole genome shotgun (WGS) entry which is preliminary data.</text>
</comment>
<name>A0ABW4ZCG8_9BACT</name>
<dbReference type="Proteomes" id="UP001597389">
    <property type="component" value="Unassembled WGS sequence"/>
</dbReference>
<sequence length="224" mass="25562">MKILITDDDPLILDSLAELLELEGFSPIKANNGQEAIHLWKNQKPDLVCLDIMMPVMDGYQVCKTIRKTDPHTPILFLSAKNQELDVIAGLDLGADDFIRKPFSAHEVLARIRSALRRAKPQHSHETLILKNLTIFPEQLRAERNNVSIDLTPREVNILSLLHEMANAPVSRDTLLDRCWGVNYFPDSRTLDQHISILRKKIQTKPHDPEIITTVRSIGYTFRT</sequence>
<feature type="modified residue" description="4-aspartylphosphate" evidence="2">
    <location>
        <position position="51"/>
    </location>
</feature>
<dbReference type="Gene3D" id="3.40.50.2300">
    <property type="match status" value="1"/>
</dbReference>
<dbReference type="PANTHER" id="PTHR48111">
    <property type="entry name" value="REGULATOR OF RPOS"/>
    <property type="match status" value="1"/>
</dbReference>
<evidence type="ECO:0000256" key="1">
    <source>
        <dbReference type="ARBA" id="ARBA00023125"/>
    </source>
</evidence>
<gene>
    <name evidence="6" type="ORF">ACFSW8_12420</name>
</gene>
<evidence type="ECO:0000259" key="4">
    <source>
        <dbReference type="PROSITE" id="PS50110"/>
    </source>
</evidence>
<evidence type="ECO:0000313" key="6">
    <source>
        <dbReference type="EMBL" id="MFD2159705.1"/>
    </source>
</evidence>
<dbReference type="Gene3D" id="6.10.250.690">
    <property type="match status" value="1"/>
</dbReference>
<dbReference type="InterPro" id="IPR001867">
    <property type="entry name" value="OmpR/PhoB-type_DNA-bd"/>
</dbReference>
<dbReference type="Pfam" id="PF00072">
    <property type="entry name" value="Response_reg"/>
    <property type="match status" value="1"/>
</dbReference>
<dbReference type="CDD" id="cd17574">
    <property type="entry name" value="REC_OmpR"/>
    <property type="match status" value="1"/>
</dbReference>
<keyword evidence="2" id="KW-0597">Phosphoprotein</keyword>
<dbReference type="SMART" id="SM00862">
    <property type="entry name" value="Trans_reg_C"/>
    <property type="match status" value="1"/>
</dbReference>
<reference evidence="7" key="1">
    <citation type="journal article" date="2019" name="Int. J. Syst. Evol. Microbiol.">
        <title>The Global Catalogue of Microorganisms (GCM) 10K type strain sequencing project: providing services to taxonomists for standard genome sequencing and annotation.</title>
        <authorList>
            <consortium name="The Broad Institute Genomics Platform"/>
            <consortium name="The Broad Institute Genome Sequencing Center for Infectious Disease"/>
            <person name="Wu L."/>
            <person name="Ma J."/>
        </authorList>
    </citation>
    <scope>NUCLEOTIDE SEQUENCE [LARGE SCALE GENOMIC DNA]</scope>
    <source>
        <strain evidence="7">CCUG 57942</strain>
    </source>
</reference>
<evidence type="ECO:0000256" key="3">
    <source>
        <dbReference type="PROSITE-ProRule" id="PRU01091"/>
    </source>
</evidence>
<dbReference type="InterPro" id="IPR011006">
    <property type="entry name" value="CheY-like_superfamily"/>
</dbReference>
<dbReference type="SMART" id="SM00448">
    <property type="entry name" value="REC"/>
    <property type="match status" value="1"/>
</dbReference>
<evidence type="ECO:0000256" key="2">
    <source>
        <dbReference type="PROSITE-ProRule" id="PRU00169"/>
    </source>
</evidence>
<dbReference type="RefSeq" id="WP_377088268.1">
    <property type="nucleotide sequence ID" value="NZ_JBHSJL010000014.1"/>
</dbReference>
<accession>A0ABW4ZCG8</accession>
<dbReference type="InterPro" id="IPR001789">
    <property type="entry name" value="Sig_transdc_resp-reg_receiver"/>
</dbReference>
<keyword evidence="1 3" id="KW-0238">DNA-binding</keyword>
<proteinExistence type="predicted"/>
<dbReference type="PROSITE" id="PS51755">
    <property type="entry name" value="OMPR_PHOB"/>
    <property type="match status" value="1"/>
</dbReference>
<dbReference type="Gene3D" id="1.10.10.10">
    <property type="entry name" value="Winged helix-like DNA-binding domain superfamily/Winged helix DNA-binding domain"/>
    <property type="match status" value="1"/>
</dbReference>
<feature type="domain" description="OmpR/PhoB-type" evidence="5">
    <location>
        <begin position="125"/>
        <end position="224"/>
    </location>
</feature>
<keyword evidence="7" id="KW-1185">Reference proteome</keyword>
<dbReference type="InterPro" id="IPR039420">
    <property type="entry name" value="WalR-like"/>
</dbReference>
<dbReference type="Pfam" id="PF00486">
    <property type="entry name" value="Trans_reg_C"/>
    <property type="match status" value="1"/>
</dbReference>
<protein>
    <submittedName>
        <fullName evidence="6">Response regulator transcription factor</fullName>
    </submittedName>
</protein>
<dbReference type="SUPFAM" id="SSF52172">
    <property type="entry name" value="CheY-like"/>
    <property type="match status" value="1"/>
</dbReference>
<dbReference type="CDD" id="cd00383">
    <property type="entry name" value="trans_reg_C"/>
    <property type="match status" value="1"/>
</dbReference>